<evidence type="ECO:0000256" key="7">
    <source>
        <dbReference type="SAM" id="Phobius"/>
    </source>
</evidence>
<evidence type="ECO:0000259" key="8">
    <source>
        <dbReference type="PROSITE" id="PS51225"/>
    </source>
</evidence>
<feature type="compositionally biased region" description="Low complexity" evidence="6">
    <location>
        <begin position="217"/>
        <end position="237"/>
    </location>
</feature>
<feature type="transmembrane region" description="Helical" evidence="7">
    <location>
        <begin position="346"/>
        <end position="369"/>
    </location>
</feature>
<dbReference type="PROSITE" id="PS51225">
    <property type="entry name" value="MARVEL"/>
    <property type="match status" value="1"/>
</dbReference>
<dbReference type="PRINTS" id="PR01217">
    <property type="entry name" value="PRICHEXTENSN"/>
</dbReference>
<feature type="transmembrane region" description="Helical" evidence="7">
    <location>
        <begin position="448"/>
        <end position="469"/>
    </location>
</feature>
<dbReference type="Pfam" id="PF01284">
    <property type="entry name" value="MARVEL"/>
    <property type="match status" value="1"/>
</dbReference>
<accession>A0A8C0TAY1</accession>
<name>A0A8C0TAY1_CANLF</name>
<feature type="transmembrane region" description="Helical" evidence="7">
    <location>
        <begin position="381"/>
        <end position="404"/>
    </location>
</feature>
<sequence length="505" mass="53468">CPSEQKSVFNLTTVRQSLQDLFSCEATNVAYGGVGGCLQRGGAPPRPGRGIQSSHWELRTFSVSVLQTRRGLRAPPPLILPLAASTPVRGQAPAAGAQSLRPSGRAHPGPALSAAEGVARHLSVSRPTCADPASSGTHTKAARRGSPRPSPPRPRPRPPRGQVRAGSERTAPRPAPPSEAPPPPRPRPPRPRPSEAPPPPQAPAAASESPPPRSAAERPAAGLSLRPLPARRAGSRLLPPPPAPASLPFRCRGGGSRARADRPRLQPGGGRRAAGAEGKRCGGRAEPQLRARGPAASMRGGEELDGFEGEASSTSMISGASSPYQPTTEPVSQRRGLAGLRCDPDYLRGALGCLKVAQVILALIAFICIETIMECSPCEGLYFFEFVSCSAFVVTGVLLILFSLNLHMRIPQINWNLTDLVNTGLSTFFFFIASIVLAALNHKTGAEIAAVIFGFLATAVYAVNTFLAVQKWRVSVHQQSASDYIRARTESRDVDGRPEIQRLDT</sequence>
<feature type="region of interest" description="Disordered" evidence="6">
    <location>
        <begin position="90"/>
        <end position="309"/>
    </location>
</feature>
<proteinExistence type="predicted"/>
<evidence type="ECO:0000313" key="10">
    <source>
        <dbReference type="Proteomes" id="UP000694542"/>
    </source>
</evidence>
<evidence type="ECO:0000256" key="4">
    <source>
        <dbReference type="ARBA" id="ARBA00023136"/>
    </source>
</evidence>
<keyword evidence="4 5" id="KW-0472">Membrane</keyword>
<dbReference type="InterPro" id="IPR050578">
    <property type="entry name" value="MARVEL-CKLF_proteins"/>
</dbReference>
<reference evidence="9" key="2">
    <citation type="submission" date="2025-08" db="UniProtKB">
        <authorList>
            <consortium name="Ensembl"/>
        </authorList>
    </citation>
    <scope>IDENTIFICATION</scope>
</reference>
<comment type="subcellular location">
    <subcellularLocation>
        <location evidence="1">Membrane</location>
        <topology evidence="1">Multi-pass membrane protein</topology>
    </subcellularLocation>
</comment>
<reference evidence="9" key="1">
    <citation type="submission" date="2018-10" db="EMBL/GenBank/DDBJ databases">
        <title>De novo assembly of a Great Dane genome.</title>
        <authorList>
            <person name="Kidd J.M."/>
            <person name="Pendleton A.L."/>
            <person name="Shen F."/>
            <person name="Emery S."/>
        </authorList>
    </citation>
    <scope>NUCLEOTIDE SEQUENCE [LARGE SCALE GENOMIC DNA]</scope>
    <source>
        <strain evidence="9">Great Dane</strain>
    </source>
</reference>
<dbReference type="GO" id="GO:0016020">
    <property type="term" value="C:membrane"/>
    <property type="evidence" value="ECO:0007669"/>
    <property type="project" value="UniProtKB-SubCell"/>
</dbReference>
<evidence type="ECO:0000256" key="5">
    <source>
        <dbReference type="PROSITE-ProRule" id="PRU00581"/>
    </source>
</evidence>
<evidence type="ECO:0000256" key="2">
    <source>
        <dbReference type="ARBA" id="ARBA00022692"/>
    </source>
</evidence>
<evidence type="ECO:0000256" key="1">
    <source>
        <dbReference type="ARBA" id="ARBA00004141"/>
    </source>
</evidence>
<dbReference type="Proteomes" id="UP000694542">
    <property type="component" value="Chromosome 5"/>
</dbReference>
<keyword evidence="3 7" id="KW-1133">Transmembrane helix</keyword>
<dbReference type="PANTHER" id="PTHR22776">
    <property type="entry name" value="MARVEL-CONTAINING POTENTIAL LIPID RAFT-ASSOCIATED PROTEIN"/>
    <property type="match status" value="1"/>
</dbReference>
<feature type="transmembrane region" description="Helical" evidence="7">
    <location>
        <begin position="424"/>
        <end position="441"/>
    </location>
</feature>
<dbReference type="InterPro" id="IPR008253">
    <property type="entry name" value="Marvel"/>
</dbReference>
<dbReference type="PANTHER" id="PTHR22776:SF29">
    <property type="entry name" value="CKLF-LIKE MARVEL TRANSMEMBRANE DOMAIN-CONTAINING PROTEIN 4"/>
    <property type="match status" value="1"/>
</dbReference>
<feature type="domain" description="MARVEL" evidence="8">
    <location>
        <begin position="346"/>
        <end position="473"/>
    </location>
</feature>
<protein>
    <submittedName>
        <fullName evidence="9">CKLF like MARVEL transmembrane domain containing 4</fullName>
    </submittedName>
</protein>
<evidence type="ECO:0000256" key="3">
    <source>
        <dbReference type="ARBA" id="ARBA00022989"/>
    </source>
</evidence>
<dbReference type="AlphaFoldDB" id="A0A8C0TAY1"/>
<organism evidence="9 10">
    <name type="scientific">Canis lupus familiaris</name>
    <name type="common">Dog</name>
    <name type="synonym">Canis familiaris</name>
    <dbReference type="NCBI Taxonomy" id="9615"/>
    <lineage>
        <taxon>Eukaryota</taxon>
        <taxon>Metazoa</taxon>
        <taxon>Chordata</taxon>
        <taxon>Craniata</taxon>
        <taxon>Vertebrata</taxon>
        <taxon>Euteleostomi</taxon>
        <taxon>Mammalia</taxon>
        <taxon>Eutheria</taxon>
        <taxon>Laurasiatheria</taxon>
        <taxon>Carnivora</taxon>
        <taxon>Caniformia</taxon>
        <taxon>Canidae</taxon>
        <taxon>Canis</taxon>
    </lineage>
</organism>
<dbReference type="Ensembl" id="ENSCAFT00040036809.1">
    <property type="protein sequence ID" value="ENSCAFP00040032060.1"/>
    <property type="gene ID" value="ENSCAFG00040019911.1"/>
</dbReference>
<keyword evidence="2 5" id="KW-0812">Transmembrane</keyword>
<evidence type="ECO:0000313" key="9">
    <source>
        <dbReference type="Ensembl" id="ENSCAFP00040032060.1"/>
    </source>
</evidence>
<evidence type="ECO:0000256" key="6">
    <source>
        <dbReference type="SAM" id="MobiDB-lite"/>
    </source>
</evidence>
<feature type="compositionally biased region" description="Pro residues" evidence="6">
    <location>
        <begin position="173"/>
        <end position="186"/>
    </location>
</feature>